<proteinExistence type="predicted"/>
<sequence>MSNPDPDFIYSKGQLHDIYLEYAVETTQLKGDPGLVSLKMQRNAILLRHGPEPLVFDQQYPQYVPLASAAVICEPRGGGKVEREADSRKPQREKKISTLKELGSPRIISPHITSPRSSHICPTVPTSAPNYRGTMETFQIHGANEDHLGQPNYHTIELLNFAAEGDAWDTVSDEDKDNKLKLLVRLP</sequence>
<evidence type="ECO:0000313" key="2">
    <source>
        <dbReference type="Proteomes" id="UP000266234"/>
    </source>
</evidence>
<dbReference type="EMBL" id="PXOG01000140">
    <property type="protein sequence ID" value="RGP73596.1"/>
    <property type="molecule type" value="Genomic_DNA"/>
</dbReference>
<dbReference type="AlphaFoldDB" id="A0A395SMI5"/>
<evidence type="ECO:0000313" key="1">
    <source>
        <dbReference type="EMBL" id="RGP73596.1"/>
    </source>
</evidence>
<protein>
    <submittedName>
        <fullName evidence="1">Uncharacterized protein</fullName>
    </submittedName>
</protein>
<dbReference type="Proteomes" id="UP000266234">
    <property type="component" value="Unassembled WGS sequence"/>
</dbReference>
<accession>A0A395SMI5</accession>
<organism evidence="1 2">
    <name type="scientific">Fusarium longipes</name>
    <dbReference type="NCBI Taxonomy" id="694270"/>
    <lineage>
        <taxon>Eukaryota</taxon>
        <taxon>Fungi</taxon>
        <taxon>Dikarya</taxon>
        <taxon>Ascomycota</taxon>
        <taxon>Pezizomycotina</taxon>
        <taxon>Sordariomycetes</taxon>
        <taxon>Hypocreomycetidae</taxon>
        <taxon>Hypocreales</taxon>
        <taxon>Nectriaceae</taxon>
        <taxon>Fusarium</taxon>
    </lineage>
</organism>
<name>A0A395SMI5_9HYPO</name>
<keyword evidence="2" id="KW-1185">Reference proteome</keyword>
<comment type="caution">
    <text evidence="1">The sequence shown here is derived from an EMBL/GenBank/DDBJ whole genome shotgun (WGS) entry which is preliminary data.</text>
</comment>
<reference evidence="1 2" key="1">
    <citation type="journal article" date="2018" name="PLoS Pathog.">
        <title>Evolution of structural diversity of trichothecenes, a family of toxins produced by plant pathogenic and entomopathogenic fungi.</title>
        <authorList>
            <person name="Proctor R.H."/>
            <person name="McCormick S.P."/>
            <person name="Kim H.S."/>
            <person name="Cardoza R.E."/>
            <person name="Stanley A.M."/>
            <person name="Lindo L."/>
            <person name="Kelly A."/>
            <person name="Brown D.W."/>
            <person name="Lee T."/>
            <person name="Vaughan M.M."/>
            <person name="Alexander N.J."/>
            <person name="Busman M."/>
            <person name="Gutierrez S."/>
        </authorList>
    </citation>
    <scope>NUCLEOTIDE SEQUENCE [LARGE SCALE GENOMIC DNA]</scope>
    <source>
        <strain evidence="1 2">NRRL 20695</strain>
    </source>
</reference>
<gene>
    <name evidence="1" type="ORF">FLONG3_6333</name>
</gene>